<feature type="region of interest" description="Disordered" evidence="2">
    <location>
        <begin position="890"/>
        <end position="911"/>
    </location>
</feature>
<gene>
    <name evidence="3" type="ORF">PPERSA_08020</name>
</gene>
<feature type="coiled-coil region" evidence="1">
    <location>
        <begin position="772"/>
        <end position="802"/>
    </location>
</feature>
<evidence type="ECO:0000256" key="1">
    <source>
        <dbReference type="SAM" id="Coils"/>
    </source>
</evidence>
<name>A0A0V0R3E7_PSEPJ</name>
<dbReference type="InParanoid" id="A0A0V0R3E7"/>
<dbReference type="AlphaFoldDB" id="A0A0V0R3E7"/>
<keyword evidence="4" id="KW-1185">Reference proteome</keyword>
<evidence type="ECO:0000256" key="2">
    <source>
        <dbReference type="SAM" id="MobiDB-lite"/>
    </source>
</evidence>
<evidence type="ECO:0000313" key="3">
    <source>
        <dbReference type="EMBL" id="KRX08709.1"/>
    </source>
</evidence>
<dbReference type="Proteomes" id="UP000054937">
    <property type="component" value="Unassembled WGS sequence"/>
</dbReference>
<accession>A0A0V0R3E7</accession>
<reference evidence="3 4" key="1">
    <citation type="journal article" date="2015" name="Sci. Rep.">
        <title>Genome of the facultative scuticociliatosis pathogen Pseudocohnilembus persalinus provides insight into its virulence through horizontal gene transfer.</title>
        <authorList>
            <person name="Xiong J."/>
            <person name="Wang G."/>
            <person name="Cheng J."/>
            <person name="Tian M."/>
            <person name="Pan X."/>
            <person name="Warren A."/>
            <person name="Jiang C."/>
            <person name="Yuan D."/>
            <person name="Miao W."/>
        </authorList>
    </citation>
    <scope>NUCLEOTIDE SEQUENCE [LARGE SCALE GENOMIC DNA]</scope>
    <source>
        <strain evidence="3">36N120E</strain>
    </source>
</reference>
<feature type="compositionally biased region" description="Low complexity" evidence="2">
    <location>
        <begin position="139"/>
        <end position="148"/>
    </location>
</feature>
<sequence>MFDPQNSSSDQFIFLTQDLNYKNTIQQQSDSFNEIIKSYATNDIQQKKGNKKLGIEILYDDKNFSYNQLGKNLMLGVDKNKNFIIDQNQTNFTQVFADIYYNKKVKMWILKLKMDSPHFFLNLTTPKDYKAENSKKDFSSNSSSVRESSVAKPPNQIKNIIHQLKCSPKPNTMAYVQKQPEDNIQSSQSVTSEQKIQIAQKNFEMKTSTLYEKEIPEISHLDFKISNYNNFQNHHGKLIQSEHIENKQNDNQNFLSQEKQHSVQILQQNSEPVDQKNNNEQIQFESDIESESNNQKKFQKNVQKNLINLDEKSLEIQNLEEEFNLHILQLQQQEDCIKEQQKLNDENIIQIKNQSQQIQNLNAQVLELQDKCQQQEGQIKKKQSEVVLENKNLQIQLENLQIQLSQNSENQKKQEEQIKQHYEQVLQKKNDQGQNQNQQDELQKILQDIKDKLEKSENKNKELTQSLKDFQKELQQILSNQQNINKNQENQGDNKQQEINEQKKNMQYSQQSQNSQVNNSQTLKNENSQEILNLKKETQQQLNQLSETLQCQNKSLQKNQNLTNSINNNQTQFYLQQPQQLQQQLLNLSQQKQFLNQNSIQGSGFKNNSTVYSRFLHSTTNNSPNREVYHVNSSPPNQTIGQQMSLQQIQQQSAQQFPSFSQNHRKTAVNNQNLQKSNQNQDIQNNLPQTKQIIIKNKARGISVQPSNSQSNSPDQQQRGLQQLNLVQTKIIQQSQHYPQQQTSTYFYQQQNQQIIKNNQTMNIKQSQNLGNAIIQEQHEKKEDMRESLEKLNQQGLEQNKNNQHNFSFTRINNETPSFNNLSAQSKKIPLGIQKNQETLQTQQDIISNQDENINEDSKISKDQDLFIQKQIQIQQNQIRNSQQMKAVKDQSKTNIQQKSFNSNDPSEFLNSNLLNKQDTNYLIKQRKLLDNNNSSINNAIQNNNLHNQYSSNTFRTFQSTQYNPQLNPQNSNL</sequence>
<feature type="region of interest" description="Disordered" evidence="2">
    <location>
        <begin position="503"/>
        <end position="522"/>
    </location>
</feature>
<comment type="caution">
    <text evidence="3">The sequence shown here is derived from an EMBL/GenBank/DDBJ whole genome shotgun (WGS) entry which is preliminary data.</text>
</comment>
<evidence type="ECO:0000313" key="4">
    <source>
        <dbReference type="Proteomes" id="UP000054937"/>
    </source>
</evidence>
<dbReference type="EMBL" id="LDAU01000058">
    <property type="protein sequence ID" value="KRX08709.1"/>
    <property type="molecule type" value="Genomic_DNA"/>
</dbReference>
<feature type="compositionally biased region" description="Low complexity" evidence="2">
    <location>
        <begin position="505"/>
        <end position="521"/>
    </location>
</feature>
<organism evidence="3 4">
    <name type="scientific">Pseudocohnilembus persalinus</name>
    <name type="common">Ciliate</name>
    <dbReference type="NCBI Taxonomy" id="266149"/>
    <lineage>
        <taxon>Eukaryota</taxon>
        <taxon>Sar</taxon>
        <taxon>Alveolata</taxon>
        <taxon>Ciliophora</taxon>
        <taxon>Intramacronucleata</taxon>
        <taxon>Oligohymenophorea</taxon>
        <taxon>Scuticociliatia</taxon>
        <taxon>Philasterida</taxon>
        <taxon>Pseudocohnilembidae</taxon>
        <taxon>Pseudocohnilembus</taxon>
    </lineage>
</organism>
<keyword evidence="1" id="KW-0175">Coiled coil</keyword>
<proteinExistence type="predicted"/>
<feature type="region of interest" description="Disordered" evidence="2">
    <location>
        <begin position="131"/>
        <end position="153"/>
    </location>
</feature>
<protein>
    <submittedName>
        <fullName evidence="3">Uncharacterized protein</fullName>
    </submittedName>
</protein>
<feature type="compositionally biased region" description="Polar residues" evidence="2">
    <location>
        <begin position="893"/>
        <end position="911"/>
    </location>
</feature>